<dbReference type="OrthoDB" id="5683663at2"/>
<dbReference type="Pfam" id="PF04536">
    <property type="entry name" value="TPM_phosphatase"/>
    <property type="match status" value="1"/>
</dbReference>
<dbReference type="PANTHER" id="PTHR30373:SF8">
    <property type="entry name" value="BLL7265 PROTEIN"/>
    <property type="match status" value="1"/>
</dbReference>
<evidence type="ECO:0000313" key="2">
    <source>
        <dbReference type="EMBL" id="TXF11288.1"/>
    </source>
</evidence>
<sequence length="168" mass="18590">MDFMRILRHLATGGYRVRRAFPPASLRRIEAAIRDAEATHRGEICFAVEAALPTGALLRGCSARERALEVFSELRVWDTEENTGVLIYLLLADHDVEIVADRGVFRAAGAHVWAAICHEMEAAFHSRRFEDGVIAGVRRVSEVLRQHFPAGPGAGNELPDRPVVLGPR</sequence>
<organism evidence="2 3">
    <name type="scientific">Pelomicrobium methylotrophicum</name>
    <dbReference type="NCBI Taxonomy" id="2602750"/>
    <lineage>
        <taxon>Bacteria</taxon>
        <taxon>Pseudomonadati</taxon>
        <taxon>Pseudomonadota</taxon>
        <taxon>Hydrogenophilia</taxon>
        <taxon>Hydrogenophilia incertae sedis</taxon>
        <taxon>Pelomicrobium</taxon>
    </lineage>
</organism>
<comment type="caution">
    <text evidence="2">The sequence shown here is derived from an EMBL/GenBank/DDBJ whole genome shotgun (WGS) entry which is preliminary data.</text>
</comment>
<reference evidence="2 3" key="1">
    <citation type="submission" date="2019-08" db="EMBL/GenBank/DDBJ databases">
        <title>Pelomicrobium methylotrophicum gen. nov., sp. nov. a moderately thermophilic, facultatively anaerobic, lithoautotrophic and methylotrophic bacterium isolated from a terrestrial mud volcano.</title>
        <authorList>
            <person name="Slobodkina G.B."/>
            <person name="Merkel A.Y."/>
            <person name="Slobodkin A.I."/>
        </authorList>
    </citation>
    <scope>NUCLEOTIDE SEQUENCE [LARGE SCALE GENOMIC DNA]</scope>
    <source>
        <strain evidence="2 3">SM250</strain>
    </source>
</reference>
<gene>
    <name evidence="2" type="ORF">FR698_11275</name>
</gene>
<accession>A0A5C7ETK1</accession>
<dbReference type="RefSeq" id="WP_147800304.1">
    <property type="nucleotide sequence ID" value="NZ_VPFL01000015.1"/>
</dbReference>
<feature type="domain" description="TPM" evidence="1">
    <location>
        <begin position="22"/>
        <end position="142"/>
    </location>
</feature>
<dbReference type="EMBL" id="VPFL01000015">
    <property type="protein sequence ID" value="TXF11288.1"/>
    <property type="molecule type" value="Genomic_DNA"/>
</dbReference>
<evidence type="ECO:0000313" key="3">
    <source>
        <dbReference type="Proteomes" id="UP000321201"/>
    </source>
</evidence>
<dbReference type="AlphaFoldDB" id="A0A5C7ETK1"/>
<proteinExistence type="predicted"/>
<protein>
    <recommendedName>
        <fullName evidence="1">TPM domain-containing protein</fullName>
    </recommendedName>
</protein>
<evidence type="ECO:0000259" key="1">
    <source>
        <dbReference type="Pfam" id="PF04536"/>
    </source>
</evidence>
<dbReference type="Proteomes" id="UP000321201">
    <property type="component" value="Unassembled WGS sequence"/>
</dbReference>
<dbReference type="InParanoid" id="A0A5C7ETK1"/>
<dbReference type="InterPro" id="IPR007621">
    <property type="entry name" value="TPM_dom"/>
</dbReference>
<dbReference type="PANTHER" id="PTHR30373">
    <property type="entry name" value="UPF0603 PROTEIN YGCG"/>
    <property type="match status" value="1"/>
</dbReference>
<dbReference type="Gene3D" id="3.10.310.50">
    <property type="match status" value="1"/>
</dbReference>
<name>A0A5C7ETK1_9PROT</name>
<keyword evidence="3" id="KW-1185">Reference proteome</keyword>